<accession>A0AAV8T0V9</accession>
<reference evidence="2 3" key="1">
    <citation type="submission" date="2021-09" db="EMBL/GenBank/DDBJ databases">
        <title>Genomic insights and catalytic innovation underlie evolution of tropane alkaloids biosynthesis.</title>
        <authorList>
            <person name="Wang Y.-J."/>
            <person name="Tian T."/>
            <person name="Huang J.-P."/>
            <person name="Huang S.-X."/>
        </authorList>
    </citation>
    <scope>NUCLEOTIDE SEQUENCE [LARGE SCALE GENOMIC DNA]</scope>
    <source>
        <strain evidence="2">KIB-2018</strain>
        <tissue evidence="2">Leaf</tissue>
    </source>
</reference>
<feature type="region of interest" description="Disordered" evidence="1">
    <location>
        <begin position="1087"/>
        <end position="1152"/>
    </location>
</feature>
<name>A0AAV8T0V9_9ROSI</name>
<feature type="compositionally biased region" description="Basic and acidic residues" evidence="1">
    <location>
        <begin position="55"/>
        <end position="66"/>
    </location>
</feature>
<dbReference type="PANTHER" id="PTHR34536:SF4">
    <property type="entry name" value="BTZ DOMAIN-CONTAINING PROTEIN"/>
    <property type="match status" value="1"/>
</dbReference>
<feature type="region of interest" description="Disordered" evidence="1">
    <location>
        <begin position="849"/>
        <end position="926"/>
    </location>
</feature>
<feature type="region of interest" description="Disordered" evidence="1">
    <location>
        <begin position="1288"/>
        <end position="1344"/>
    </location>
</feature>
<dbReference type="Proteomes" id="UP001159364">
    <property type="component" value="Linkage Group LG07"/>
</dbReference>
<feature type="compositionally biased region" description="Basic and acidic residues" evidence="1">
    <location>
        <begin position="1142"/>
        <end position="1152"/>
    </location>
</feature>
<feature type="compositionally biased region" description="Basic and acidic residues" evidence="1">
    <location>
        <begin position="1288"/>
        <end position="1298"/>
    </location>
</feature>
<proteinExistence type="predicted"/>
<feature type="compositionally biased region" description="Polar residues" evidence="1">
    <location>
        <begin position="1"/>
        <end position="20"/>
    </location>
</feature>
<feature type="region of interest" description="Disordered" evidence="1">
    <location>
        <begin position="531"/>
        <end position="558"/>
    </location>
</feature>
<feature type="compositionally biased region" description="Low complexity" evidence="1">
    <location>
        <begin position="1104"/>
        <end position="1115"/>
    </location>
</feature>
<feature type="compositionally biased region" description="Basic and acidic residues" evidence="1">
    <location>
        <begin position="79"/>
        <end position="90"/>
    </location>
</feature>
<protein>
    <submittedName>
        <fullName evidence="2">Uncharacterized protein</fullName>
    </submittedName>
</protein>
<feature type="compositionally biased region" description="Polar residues" evidence="1">
    <location>
        <begin position="741"/>
        <end position="750"/>
    </location>
</feature>
<sequence>MSVSGNQETGVKSLAQQSSIDIAGVPIKKRRFFRPPSPPPEEPSSPTAKDVVVQSEHDDLSKDSRSSDAFISSSCGLSDDSKDPAPEEIKGCTQNLVGNESNKDVKVGESVCTSQSDCPANLGNDDKIVPAESSGNILPNSSNIEFNLVANEPSACKVDKDMHNQQMGEGVGKIEMPMSVANSGIALGLTGHQALALGDCGGDRSCGNQTNTELVSLNLSLSKGGSGAEGELEDLQMGCDNSDIHANRSNWDLNTTMDAWEDSVDDGAAADLASDAGQVAAESLNPVDAKLETKTFICSTRMVGPNSASEEKIPVDIEQRTFFPETPSVSAKLSSSEDSLHLCLGPSSVASNTSQSSSSLYANRDSRMNVPNIRLHKVDSTVEDRTLSRAIKSEPVDESLKSDPKGVKANSVEPLQVRAVKHESSENFGLNSNMLSISSHFNLINCKSVKSEPVQEGNMETIKMTEGTVDKSDKQDLVDDMNTGLETVCLENEQSLICSDSRNQPPCPTDKRVLQGQDAIIKSSCSTECSQSGNVLGHREHDEKVPKEKPESSGQAHSKAIALPVAHSDNELKVSGEVDVATTEDKILDNSEQGELKSMEEFVQDTGENGKGLVCDEEKINFSGDAIEEDSYNSEYESDGISVPMDIEEHAREHDGFEDGEVREQLHDTLDNSFYESVNDVDHDDSDKTVGLEHPSDDHPNLSHVEEVTEMEYHTGKDTDTVRDSLLKVKNNQGSEKDTSVEVSSASEMPSSGGEKQKEMKAIDEESLEVSRLEDGFCNLATKHACGKSTSEDQGTTVSILRHSDDNVKASNVPTNGVASPKVGAHSVDAVSPKMGANCDDGTKVTNCGGNKSRIINLPRASNLSSPGKVKSIPGRPLPANPVRERLPDVPLEGDKPHPRGRGDVYSDSSYRFSRSRQDEPSRSSRLNFVRGRGRISGRVDTLRGDRNSERNFAPEFYNSDFGPRHKYACSVVEADTEFINYNTGPDAALVGSGRGGRKLWDDETSIFRHRPSRGRSPGGKDGSAARGVQMARRVSRSISEEGSEAMGIRHTEKMTRGPHDDGTESSFTRAQPPYERLDGHFVQRSRNFPPFQRRVPQVHSKSPLRSRSPGPWSSSRRRSPGTFGPELSHRRSPMYRMGRMRSPDHPGFNREMVVRRHGSPPYLLRNEMRGMDSSRDPGHPRSVISSRSSNNQVLLGNNRRFGIVDPRDGTDGDEFFGGSIHSGRLYELTAEENREDRGRYGERRGPIRSFRHPFNGVDSENFHLNSEDGPGSFRFLPEDDQDFHERANLSGREFDRRIRNRPGSAPRRPRGIEDQEGNYRNGAQALYDVGFDDMSRTKRKRFD</sequence>
<gene>
    <name evidence="2" type="ORF">K2173_010004</name>
</gene>
<dbReference type="PANTHER" id="PTHR34536">
    <property type="entry name" value="DENTIN SIALOPHOSPHOPROTEIN-LIKE PROTEIN"/>
    <property type="match status" value="1"/>
</dbReference>
<feature type="compositionally biased region" description="Basic and acidic residues" evidence="1">
    <location>
        <begin position="1048"/>
        <end position="1063"/>
    </location>
</feature>
<evidence type="ECO:0000256" key="1">
    <source>
        <dbReference type="SAM" id="MobiDB-lite"/>
    </source>
</evidence>
<evidence type="ECO:0000313" key="2">
    <source>
        <dbReference type="EMBL" id="KAJ8759903.1"/>
    </source>
</evidence>
<keyword evidence="3" id="KW-1185">Reference proteome</keyword>
<feature type="compositionally biased region" description="Basic and acidic residues" evidence="1">
    <location>
        <begin position="537"/>
        <end position="551"/>
    </location>
</feature>
<organism evidence="2 3">
    <name type="scientific">Erythroxylum novogranatense</name>
    <dbReference type="NCBI Taxonomy" id="1862640"/>
    <lineage>
        <taxon>Eukaryota</taxon>
        <taxon>Viridiplantae</taxon>
        <taxon>Streptophyta</taxon>
        <taxon>Embryophyta</taxon>
        <taxon>Tracheophyta</taxon>
        <taxon>Spermatophyta</taxon>
        <taxon>Magnoliopsida</taxon>
        <taxon>eudicotyledons</taxon>
        <taxon>Gunneridae</taxon>
        <taxon>Pentapetalae</taxon>
        <taxon>rosids</taxon>
        <taxon>fabids</taxon>
        <taxon>Malpighiales</taxon>
        <taxon>Erythroxylaceae</taxon>
        <taxon>Erythroxylum</taxon>
    </lineage>
</organism>
<feature type="compositionally biased region" description="Basic and acidic residues" evidence="1">
    <location>
        <begin position="1169"/>
        <end position="1180"/>
    </location>
</feature>
<feature type="region of interest" description="Disordered" evidence="1">
    <location>
        <begin position="1"/>
        <end position="93"/>
    </location>
</feature>
<feature type="region of interest" description="Disordered" evidence="1">
    <location>
        <begin position="1169"/>
        <end position="1188"/>
    </location>
</feature>
<feature type="region of interest" description="Disordered" evidence="1">
    <location>
        <begin position="1007"/>
        <end position="1075"/>
    </location>
</feature>
<dbReference type="EMBL" id="JAIWQS010000007">
    <property type="protein sequence ID" value="KAJ8759903.1"/>
    <property type="molecule type" value="Genomic_DNA"/>
</dbReference>
<feature type="compositionally biased region" description="Basic and acidic residues" evidence="1">
    <location>
        <begin position="755"/>
        <end position="764"/>
    </location>
</feature>
<feature type="compositionally biased region" description="Basic and acidic residues" evidence="1">
    <location>
        <begin position="883"/>
        <end position="905"/>
    </location>
</feature>
<comment type="caution">
    <text evidence="2">The sequence shown here is derived from an EMBL/GenBank/DDBJ whole genome shotgun (WGS) entry which is preliminary data.</text>
</comment>
<feature type="region of interest" description="Disordered" evidence="1">
    <location>
        <begin position="677"/>
        <end position="702"/>
    </location>
</feature>
<evidence type="ECO:0000313" key="3">
    <source>
        <dbReference type="Proteomes" id="UP001159364"/>
    </source>
</evidence>
<feature type="region of interest" description="Disordered" evidence="1">
    <location>
        <begin position="730"/>
        <end position="764"/>
    </location>
</feature>
<feature type="compositionally biased region" description="Basic and acidic residues" evidence="1">
    <location>
        <begin position="685"/>
        <end position="702"/>
    </location>
</feature>